<dbReference type="OrthoDB" id="1337482at2"/>
<dbReference type="AlphaFoldDB" id="A0A2T1N930"/>
<accession>A0A2T1N930</accession>
<feature type="chain" id="PRO_5015728544" evidence="1">
    <location>
        <begin position="18"/>
        <end position="249"/>
    </location>
</feature>
<keyword evidence="1" id="KW-0732">Signal</keyword>
<evidence type="ECO:0000313" key="3">
    <source>
        <dbReference type="Proteomes" id="UP000238426"/>
    </source>
</evidence>
<dbReference type="Proteomes" id="UP000238426">
    <property type="component" value="Unassembled WGS sequence"/>
</dbReference>
<evidence type="ECO:0000313" key="2">
    <source>
        <dbReference type="EMBL" id="PSG88369.1"/>
    </source>
</evidence>
<protein>
    <submittedName>
        <fullName evidence="2">Uncharacterized protein</fullName>
    </submittedName>
</protein>
<gene>
    <name evidence="2" type="ORF">C7H52_08695</name>
</gene>
<proteinExistence type="predicted"/>
<feature type="signal peptide" evidence="1">
    <location>
        <begin position="1"/>
        <end position="17"/>
    </location>
</feature>
<reference evidence="2 3" key="1">
    <citation type="submission" date="2018-03" db="EMBL/GenBank/DDBJ databases">
        <title>Mesoflavibacter sp. HG37 and Mesoflavibacter sp. HG96 sp.nov., two marine bacteria isolated from seawater of Western Pacific Ocean.</title>
        <authorList>
            <person name="Cheng H."/>
            <person name="Wu Y.-H."/>
            <person name="Guo L.-L."/>
            <person name="Xu X.-W."/>
        </authorList>
    </citation>
    <scope>NUCLEOTIDE SEQUENCE [LARGE SCALE GENOMIC DNA]</scope>
    <source>
        <strain evidence="2 3">KCTC 32269</strain>
    </source>
</reference>
<dbReference type="RefSeq" id="WP_106463507.1">
    <property type="nucleotide sequence ID" value="NZ_PXOQ01000009.1"/>
</dbReference>
<keyword evidence="3" id="KW-1185">Reference proteome</keyword>
<name>A0A2T1N930_9FLAO</name>
<sequence>MKRLALLLLISISSLNAQNEALDYMVTPKNDTIFGSIQKTQIIHYSNNKTLMKSDISEAKSILKNDVVYNQISENFKADKTKDTKFYTDNFVSENNYKSDFIVNKENDTVFGNIKSPLFGPKFIKTESEKFKICTDDSKSYRKDNVAYDLKTISSPILSTEKEVFLKRLYKGKANLYAYKILRSDVGTVEPKTFYIIEKNNKLHLISNSNSKQDLVDLFIDNSKLSDLIFDDFYTIENIYLILKAYDLE</sequence>
<organism evidence="2 3">
    <name type="scientific">Aurantibacter aestuarii</name>
    <dbReference type="NCBI Taxonomy" id="1266046"/>
    <lineage>
        <taxon>Bacteria</taxon>
        <taxon>Pseudomonadati</taxon>
        <taxon>Bacteroidota</taxon>
        <taxon>Flavobacteriia</taxon>
        <taxon>Flavobacteriales</taxon>
        <taxon>Flavobacteriaceae</taxon>
        <taxon>Aurantibacter</taxon>
    </lineage>
</organism>
<evidence type="ECO:0000256" key="1">
    <source>
        <dbReference type="SAM" id="SignalP"/>
    </source>
</evidence>
<comment type="caution">
    <text evidence="2">The sequence shown here is derived from an EMBL/GenBank/DDBJ whole genome shotgun (WGS) entry which is preliminary data.</text>
</comment>
<dbReference type="EMBL" id="PXOQ01000009">
    <property type="protein sequence ID" value="PSG88369.1"/>
    <property type="molecule type" value="Genomic_DNA"/>
</dbReference>